<dbReference type="Gene3D" id="3.20.20.370">
    <property type="entry name" value="Glycoside hydrolase/deacetylase"/>
    <property type="match status" value="1"/>
</dbReference>
<feature type="region of interest" description="Disordered" evidence="5">
    <location>
        <begin position="1"/>
        <end position="23"/>
    </location>
</feature>
<dbReference type="InterPro" id="IPR050248">
    <property type="entry name" value="Polysacc_deacetylase_ArnD"/>
</dbReference>
<dbReference type="GO" id="GO:0005975">
    <property type="term" value="P:carbohydrate metabolic process"/>
    <property type="evidence" value="ECO:0007669"/>
    <property type="project" value="InterPro"/>
</dbReference>
<gene>
    <name evidence="8" type="ORF">H9747_00020</name>
</gene>
<feature type="compositionally biased region" description="Basic and acidic residues" evidence="5">
    <location>
        <begin position="9"/>
        <end position="23"/>
    </location>
</feature>
<reference evidence="8" key="2">
    <citation type="submission" date="2021-04" db="EMBL/GenBank/DDBJ databases">
        <authorList>
            <person name="Gilroy R."/>
        </authorList>
    </citation>
    <scope>NUCLEOTIDE SEQUENCE</scope>
    <source>
        <strain evidence="8">CHK195-9823</strain>
    </source>
</reference>
<keyword evidence="2" id="KW-0677">Repeat</keyword>
<sequence length="393" mass="44887">MSRNTGTGRRREPREERLPEIHTDEEYEERLLRMLERRKAEKQRQMKRRKMIRRLPFAVLIILALVLAGTGAYMLADRIQTSRFQEEVQESTKENTQEGEIQAQKQPVMSGADIEKMAASTAVTGWQTDAQGKWYRNQDGTIYQNGWQEIDGSEYYFDENGYVITGWEEIDGKDCYFDENGVYDSTKEPPLVALTFDDGPGQYTDKLLDCLEENGAKATFYMLGQNVEQYPDIVKRMNDLGMELSNHTYDHKDLTKLTQSQITDEIEKTSSLIQNAAGVLPDTLRPPGGSYNDSVQNLAGLPIVKWSIDTKDWKTKSEDQTYQCVMDNVEDGSIVLMHDIHEWSVDAAIRLIPDLMEEGYKLVTVQELAQAKGITLENGKVYEFLGEGTQMVE</sequence>
<dbReference type="InterPro" id="IPR018337">
    <property type="entry name" value="Cell_wall/Cho-bd_repeat"/>
</dbReference>
<evidence type="ECO:0000256" key="4">
    <source>
        <dbReference type="PROSITE-ProRule" id="PRU00591"/>
    </source>
</evidence>
<keyword evidence="1" id="KW-0479">Metal-binding</keyword>
<evidence type="ECO:0000256" key="1">
    <source>
        <dbReference type="ARBA" id="ARBA00022723"/>
    </source>
</evidence>
<dbReference type="PROSITE" id="PS51170">
    <property type="entry name" value="CW"/>
    <property type="match status" value="1"/>
</dbReference>
<dbReference type="InterPro" id="IPR011330">
    <property type="entry name" value="Glyco_hydro/deAcase_b/a-brl"/>
</dbReference>
<evidence type="ECO:0000259" key="7">
    <source>
        <dbReference type="PROSITE" id="PS51677"/>
    </source>
</evidence>
<dbReference type="Proteomes" id="UP000886814">
    <property type="component" value="Unassembled WGS sequence"/>
</dbReference>
<dbReference type="GO" id="GO:0046872">
    <property type="term" value="F:metal ion binding"/>
    <property type="evidence" value="ECO:0007669"/>
    <property type="project" value="UniProtKB-KW"/>
</dbReference>
<evidence type="ECO:0000313" key="8">
    <source>
        <dbReference type="EMBL" id="HIV37380.1"/>
    </source>
</evidence>
<feature type="compositionally biased region" description="Basic and acidic residues" evidence="5">
    <location>
        <begin position="87"/>
        <end position="96"/>
    </location>
</feature>
<dbReference type="PANTHER" id="PTHR10587:SF133">
    <property type="entry name" value="CHITIN DEACETYLASE 1-RELATED"/>
    <property type="match status" value="1"/>
</dbReference>
<name>A0A9D1TE11_9FIRM</name>
<dbReference type="Pfam" id="PF01522">
    <property type="entry name" value="Polysacc_deac_1"/>
    <property type="match status" value="1"/>
</dbReference>
<reference evidence="8" key="1">
    <citation type="journal article" date="2021" name="PeerJ">
        <title>Extensive microbial diversity within the chicken gut microbiome revealed by metagenomics and culture.</title>
        <authorList>
            <person name="Gilroy R."/>
            <person name="Ravi A."/>
            <person name="Getino M."/>
            <person name="Pursley I."/>
            <person name="Horton D.L."/>
            <person name="Alikhan N.F."/>
            <person name="Baker D."/>
            <person name="Gharbi K."/>
            <person name="Hall N."/>
            <person name="Watson M."/>
            <person name="Adriaenssens E.M."/>
            <person name="Foster-Nyarko E."/>
            <person name="Jarju S."/>
            <person name="Secka A."/>
            <person name="Antonio M."/>
            <person name="Oren A."/>
            <person name="Chaudhuri R.R."/>
            <person name="La Ragione R."/>
            <person name="Hildebrand F."/>
            <person name="Pallen M.J."/>
        </authorList>
    </citation>
    <scope>NUCLEOTIDE SEQUENCE</scope>
    <source>
        <strain evidence="8">CHK195-9823</strain>
    </source>
</reference>
<keyword evidence="3" id="KW-0378">Hydrolase</keyword>
<evidence type="ECO:0000313" key="9">
    <source>
        <dbReference type="Proteomes" id="UP000886814"/>
    </source>
</evidence>
<organism evidence="8 9">
    <name type="scientific">Candidatus Blautia stercorigallinarum</name>
    <dbReference type="NCBI Taxonomy" id="2838501"/>
    <lineage>
        <taxon>Bacteria</taxon>
        <taxon>Bacillati</taxon>
        <taxon>Bacillota</taxon>
        <taxon>Clostridia</taxon>
        <taxon>Lachnospirales</taxon>
        <taxon>Lachnospiraceae</taxon>
        <taxon>Blautia</taxon>
    </lineage>
</organism>
<comment type="caution">
    <text evidence="8">The sequence shown here is derived from an EMBL/GenBank/DDBJ whole genome shotgun (WGS) entry which is preliminary data.</text>
</comment>
<dbReference type="AlphaFoldDB" id="A0A9D1TE11"/>
<dbReference type="GO" id="GO:0016020">
    <property type="term" value="C:membrane"/>
    <property type="evidence" value="ECO:0007669"/>
    <property type="project" value="TreeGrafter"/>
</dbReference>
<protein>
    <submittedName>
        <fullName evidence="8">Polysaccharide deacetylase family protein</fullName>
    </submittedName>
</protein>
<evidence type="ECO:0000256" key="3">
    <source>
        <dbReference type="ARBA" id="ARBA00022801"/>
    </source>
</evidence>
<dbReference type="SUPFAM" id="SSF88713">
    <property type="entry name" value="Glycoside hydrolase/deacetylase"/>
    <property type="match status" value="1"/>
</dbReference>
<dbReference type="Gene3D" id="2.10.270.10">
    <property type="entry name" value="Cholin Binding"/>
    <property type="match status" value="1"/>
</dbReference>
<dbReference type="EMBL" id="DXIQ01000001">
    <property type="protein sequence ID" value="HIV37380.1"/>
    <property type="molecule type" value="Genomic_DNA"/>
</dbReference>
<dbReference type="CDD" id="cd10954">
    <property type="entry name" value="CE4_CtAXE_like"/>
    <property type="match status" value="1"/>
</dbReference>
<dbReference type="Pfam" id="PF19127">
    <property type="entry name" value="Choline_bind_3"/>
    <property type="match status" value="1"/>
</dbReference>
<keyword evidence="6" id="KW-1133">Transmembrane helix</keyword>
<keyword evidence="6" id="KW-0812">Transmembrane</keyword>
<dbReference type="Pfam" id="PF01473">
    <property type="entry name" value="Choline_bind_1"/>
    <property type="match status" value="1"/>
</dbReference>
<dbReference type="GO" id="GO:0016810">
    <property type="term" value="F:hydrolase activity, acting on carbon-nitrogen (but not peptide) bonds"/>
    <property type="evidence" value="ECO:0007669"/>
    <property type="project" value="InterPro"/>
</dbReference>
<dbReference type="InterPro" id="IPR002509">
    <property type="entry name" value="NODB_dom"/>
</dbReference>
<proteinExistence type="predicted"/>
<keyword evidence="6" id="KW-0472">Membrane</keyword>
<evidence type="ECO:0000256" key="6">
    <source>
        <dbReference type="SAM" id="Phobius"/>
    </source>
</evidence>
<feature type="domain" description="NodB homology" evidence="7">
    <location>
        <begin position="190"/>
        <end position="363"/>
    </location>
</feature>
<accession>A0A9D1TE11</accession>
<evidence type="ECO:0000256" key="2">
    <source>
        <dbReference type="ARBA" id="ARBA00022737"/>
    </source>
</evidence>
<feature type="region of interest" description="Disordered" evidence="5">
    <location>
        <begin position="87"/>
        <end position="107"/>
    </location>
</feature>
<feature type="repeat" description="Cell wall-binding" evidence="4">
    <location>
        <begin position="144"/>
        <end position="163"/>
    </location>
</feature>
<dbReference type="PANTHER" id="PTHR10587">
    <property type="entry name" value="GLYCOSYL TRANSFERASE-RELATED"/>
    <property type="match status" value="1"/>
</dbReference>
<evidence type="ECO:0000256" key="5">
    <source>
        <dbReference type="SAM" id="MobiDB-lite"/>
    </source>
</evidence>
<dbReference type="PROSITE" id="PS51677">
    <property type="entry name" value="NODB"/>
    <property type="match status" value="1"/>
</dbReference>
<feature type="transmembrane region" description="Helical" evidence="6">
    <location>
        <begin position="55"/>
        <end position="76"/>
    </location>
</feature>